<accession>A0A8E1WHR4</accession>
<evidence type="ECO:0000256" key="1">
    <source>
        <dbReference type="SAM" id="Phobius"/>
    </source>
</evidence>
<sequence length="61" mass="6852">MRDKSPWYIYPPEEPTKRGGDDALGVLVGFLLVLIFAAVALDHALFYVWTAVTGWWSLLGQ</sequence>
<evidence type="ECO:0000313" key="2">
    <source>
        <dbReference type="EMBL" id="MBB6469185.1"/>
    </source>
</evidence>
<evidence type="ECO:0000313" key="3">
    <source>
        <dbReference type="Proteomes" id="UP000532373"/>
    </source>
</evidence>
<dbReference type="RefSeq" id="WP_184772326.1">
    <property type="nucleotide sequence ID" value="NZ_JACHGI010000014.1"/>
</dbReference>
<keyword evidence="1" id="KW-0812">Transmembrane</keyword>
<organism evidence="2 3">
    <name type="scientific">Aminobacter carboxidus</name>
    <dbReference type="NCBI Taxonomy" id="376165"/>
    <lineage>
        <taxon>Bacteria</taxon>
        <taxon>Pseudomonadati</taxon>
        <taxon>Pseudomonadota</taxon>
        <taxon>Alphaproteobacteria</taxon>
        <taxon>Hyphomicrobiales</taxon>
        <taxon>Phyllobacteriaceae</taxon>
        <taxon>Aminobacter</taxon>
    </lineage>
</organism>
<protein>
    <submittedName>
        <fullName evidence="2">Uncharacterized protein</fullName>
    </submittedName>
</protein>
<gene>
    <name evidence="2" type="ORF">HNQ96_005074</name>
</gene>
<proteinExistence type="predicted"/>
<dbReference type="AlphaFoldDB" id="A0A8E1WHR4"/>
<dbReference type="EMBL" id="JACHGI010000014">
    <property type="protein sequence ID" value="MBB6469185.1"/>
    <property type="molecule type" value="Genomic_DNA"/>
</dbReference>
<keyword evidence="1" id="KW-0472">Membrane</keyword>
<reference evidence="2 3" key="1">
    <citation type="submission" date="2020-08" db="EMBL/GenBank/DDBJ databases">
        <title>Genomic Encyclopedia of Type Strains, Phase IV (KMG-IV): sequencing the most valuable type-strain genomes for metagenomic binning, comparative biology and taxonomic classification.</title>
        <authorList>
            <person name="Goeker M."/>
        </authorList>
    </citation>
    <scope>NUCLEOTIDE SEQUENCE [LARGE SCALE GENOMIC DNA]</scope>
    <source>
        <strain evidence="2 3">DSM 17454</strain>
    </source>
</reference>
<comment type="caution">
    <text evidence="2">The sequence shown here is derived from an EMBL/GenBank/DDBJ whole genome shotgun (WGS) entry which is preliminary data.</text>
</comment>
<keyword evidence="1" id="KW-1133">Transmembrane helix</keyword>
<dbReference type="Proteomes" id="UP000532373">
    <property type="component" value="Unassembled WGS sequence"/>
</dbReference>
<feature type="transmembrane region" description="Helical" evidence="1">
    <location>
        <begin position="24"/>
        <end position="49"/>
    </location>
</feature>
<name>A0A8E1WHR4_9HYPH</name>